<evidence type="ECO:0000256" key="2">
    <source>
        <dbReference type="PROSITE-ProRule" id="PRU00335"/>
    </source>
</evidence>
<evidence type="ECO:0000313" key="5">
    <source>
        <dbReference type="Proteomes" id="UP000824024"/>
    </source>
</evidence>
<evidence type="ECO:0000256" key="1">
    <source>
        <dbReference type="ARBA" id="ARBA00023125"/>
    </source>
</evidence>
<evidence type="ECO:0000313" key="4">
    <source>
        <dbReference type="EMBL" id="HIZ07738.1"/>
    </source>
</evidence>
<dbReference type="InterPro" id="IPR009057">
    <property type="entry name" value="Homeodomain-like_sf"/>
</dbReference>
<dbReference type="GO" id="GO:0003677">
    <property type="term" value="F:DNA binding"/>
    <property type="evidence" value="ECO:0007669"/>
    <property type="project" value="UniProtKB-UniRule"/>
</dbReference>
<dbReference type="Gene3D" id="1.10.357.10">
    <property type="entry name" value="Tetracycline Repressor, domain 2"/>
    <property type="match status" value="1"/>
</dbReference>
<feature type="domain" description="HTH tetR-type" evidence="3">
    <location>
        <begin position="6"/>
        <end position="66"/>
    </location>
</feature>
<protein>
    <submittedName>
        <fullName evidence="4">TetR/AcrR family transcriptional regulator</fullName>
    </submittedName>
</protein>
<gene>
    <name evidence="4" type="ORF">IAA08_07375</name>
</gene>
<reference evidence="4" key="1">
    <citation type="journal article" date="2021" name="PeerJ">
        <title>Extensive microbial diversity within the chicken gut microbiome revealed by metagenomics and culture.</title>
        <authorList>
            <person name="Gilroy R."/>
            <person name="Ravi A."/>
            <person name="Getino M."/>
            <person name="Pursley I."/>
            <person name="Horton D.L."/>
            <person name="Alikhan N.F."/>
            <person name="Baker D."/>
            <person name="Gharbi K."/>
            <person name="Hall N."/>
            <person name="Watson M."/>
            <person name="Adriaenssens E.M."/>
            <person name="Foster-Nyarko E."/>
            <person name="Jarju S."/>
            <person name="Secka A."/>
            <person name="Antonio M."/>
            <person name="Oren A."/>
            <person name="Chaudhuri R.R."/>
            <person name="La Ragione R."/>
            <person name="Hildebrand F."/>
            <person name="Pallen M.J."/>
        </authorList>
    </citation>
    <scope>NUCLEOTIDE SEQUENCE</scope>
    <source>
        <strain evidence="4">CHK192-9172</strain>
    </source>
</reference>
<dbReference type="PROSITE" id="PS50977">
    <property type="entry name" value="HTH_TETR_2"/>
    <property type="match status" value="1"/>
</dbReference>
<dbReference type="AlphaFoldDB" id="A0A9D2IGQ4"/>
<keyword evidence="1 2" id="KW-0238">DNA-binding</keyword>
<sequence>MNKKPGGTEELIRNSYIALMKKKNCMKISVRELAENAHIQRSTFYRYYDNINHLITSLEKELLEEMVFYIPPSDFDIRHIKPLKSIEAWFQWGMENRNTLTALMGENGDPYFGEKFKEKVCGDINRMMDFEGMPRDELRLFCVELTYSIHFSLLKFAMQLGKERCPFTAKELTRLSNYWRVCALKAEQEKKFPVSMAEKRKEGGIVNGKTGLSDAHDQ</sequence>
<evidence type="ECO:0000259" key="3">
    <source>
        <dbReference type="PROSITE" id="PS50977"/>
    </source>
</evidence>
<proteinExistence type="predicted"/>
<name>A0A9D2IGQ4_9FIRM</name>
<accession>A0A9D2IGQ4</accession>
<dbReference type="Proteomes" id="UP000824024">
    <property type="component" value="Unassembled WGS sequence"/>
</dbReference>
<dbReference type="EMBL" id="DXCH01000205">
    <property type="protein sequence ID" value="HIZ07738.1"/>
    <property type="molecule type" value="Genomic_DNA"/>
</dbReference>
<feature type="DNA-binding region" description="H-T-H motif" evidence="2">
    <location>
        <begin position="29"/>
        <end position="48"/>
    </location>
</feature>
<comment type="caution">
    <text evidence="4">The sequence shown here is derived from an EMBL/GenBank/DDBJ whole genome shotgun (WGS) entry which is preliminary data.</text>
</comment>
<organism evidence="4 5">
    <name type="scientific">Candidatus Eubacterium avistercoris</name>
    <dbReference type="NCBI Taxonomy" id="2838567"/>
    <lineage>
        <taxon>Bacteria</taxon>
        <taxon>Bacillati</taxon>
        <taxon>Bacillota</taxon>
        <taxon>Clostridia</taxon>
        <taxon>Eubacteriales</taxon>
        <taxon>Eubacteriaceae</taxon>
        <taxon>Eubacterium</taxon>
    </lineage>
</organism>
<reference evidence="4" key="2">
    <citation type="submission" date="2021-04" db="EMBL/GenBank/DDBJ databases">
        <authorList>
            <person name="Gilroy R."/>
        </authorList>
    </citation>
    <scope>NUCLEOTIDE SEQUENCE</scope>
    <source>
        <strain evidence="4">CHK192-9172</strain>
    </source>
</reference>
<dbReference type="InterPro" id="IPR001647">
    <property type="entry name" value="HTH_TetR"/>
</dbReference>
<dbReference type="SUPFAM" id="SSF46689">
    <property type="entry name" value="Homeodomain-like"/>
    <property type="match status" value="1"/>
</dbReference>